<evidence type="ECO:0000313" key="1">
    <source>
        <dbReference type="EMBL" id="MBW8726473.1"/>
    </source>
</evidence>
<dbReference type="Proteomes" id="UP000700706">
    <property type="component" value="Unassembled WGS sequence"/>
</dbReference>
<name>A0A952KDV7_9PROT</name>
<proteinExistence type="predicted"/>
<dbReference type="EMBL" id="JAEKLZ010000218">
    <property type="protein sequence ID" value="MBW8726473.1"/>
    <property type="molecule type" value="Genomic_DNA"/>
</dbReference>
<reference evidence="1" key="1">
    <citation type="submission" date="2020-06" db="EMBL/GenBank/DDBJ databases">
        <title>Stable isotope informed genome-resolved metagenomics uncovers potential trophic interactions in rhizosphere soil.</title>
        <authorList>
            <person name="Starr E.P."/>
            <person name="Shi S."/>
            <person name="Blazewicz S.J."/>
            <person name="Koch B.J."/>
            <person name="Probst A.J."/>
            <person name="Hungate B.A."/>
            <person name="Pett-Ridge J."/>
            <person name="Firestone M.K."/>
            <person name="Banfield J.F."/>
        </authorList>
    </citation>
    <scope>NUCLEOTIDE SEQUENCE</scope>
    <source>
        <strain evidence="1">YM_69_17</strain>
    </source>
</reference>
<sequence length="62" mass="7173">MQGDDRKARRKLERLRTALAAGERDLSAGRFVILETDEEIGRFFDKLLDQEPSSAPDRRGRR</sequence>
<evidence type="ECO:0000313" key="2">
    <source>
        <dbReference type="Proteomes" id="UP000700706"/>
    </source>
</evidence>
<protein>
    <submittedName>
        <fullName evidence="1">Uncharacterized protein</fullName>
    </submittedName>
</protein>
<dbReference type="AlphaFoldDB" id="A0A952KDV7"/>
<comment type="caution">
    <text evidence="1">The sequence shown here is derived from an EMBL/GenBank/DDBJ whole genome shotgun (WGS) entry which is preliminary data.</text>
</comment>
<gene>
    <name evidence="1" type="ORF">JF625_15130</name>
</gene>
<organism evidence="1 2">
    <name type="scientific">Inquilinus limosus</name>
    <dbReference type="NCBI Taxonomy" id="171674"/>
    <lineage>
        <taxon>Bacteria</taxon>
        <taxon>Pseudomonadati</taxon>
        <taxon>Pseudomonadota</taxon>
        <taxon>Alphaproteobacteria</taxon>
        <taxon>Rhodospirillales</taxon>
        <taxon>Rhodospirillaceae</taxon>
        <taxon>Inquilinus</taxon>
    </lineage>
</organism>
<accession>A0A952KDV7</accession>